<feature type="domain" description="HTH lysR-type" evidence="5">
    <location>
        <begin position="1"/>
        <end position="58"/>
    </location>
</feature>
<sequence length="300" mass="32842">MDLIWLDDYRALADTLSFSRAAALRHVTQPAFSRRIRALEAWVGTPLFARTTHSVMLTAAGEHFGDQAEILRRALYQLRRDTLDVAGRARSQLQIAATHALSFTFFPAWVRRNESLLELGNLNLLSDSMSACEQMLLRGDVQFLLCHHGPGSAGAQLGATYLGLVVGRDVLVPLSAPGPDGGPLWRLNGTPPARYLAYSDRSGLARIVDARWHEVDREFGLKTVFRSHLAATLQSMVRAGEGLAWLPRTLAEDDIAAGRVVELGGPDVQIPVEIRLFRAAGRLTATAEAVWDGLNAQAEI</sequence>
<dbReference type="Pfam" id="PF03466">
    <property type="entry name" value="LysR_substrate"/>
    <property type="match status" value="1"/>
</dbReference>
<dbReference type="GO" id="GO:0000976">
    <property type="term" value="F:transcription cis-regulatory region binding"/>
    <property type="evidence" value="ECO:0007669"/>
    <property type="project" value="TreeGrafter"/>
</dbReference>
<dbReference type="SUPFAM" id="SSF46785">
    <property type="entry name" value="Winged helix' DNA-binding domain"/>
    <property type="match status" value="1"/>
</dbReference>
<dbReference type="InterPro" id="IPR000847">
    <property type="entry name" value="LysR_HTH_N"/>
</dbReference>
<dbReference type="PRINTS" id="PR00039">
    <property type="entry name" value="HTHLYSR"/>
</dbReference>
<dbReference type="PROSITE" id="PS50931">
    <property type="entry name" value="HTH_LYSR"/>
    <property type="match status" value="1"/>
</dbReference>
<dbReference type="KEGG" id="paqt:E8L99_14020"/>
<dbReference type="InterPro" id="IPR036390">
    <property type="entry name" value="WH_DNA-bd_sf"/>
</dbReference>
<evidence type="ECO:0000256" key="3">
    <source>
        <dbReference type="ARBA" id="ARBA00023125"/>
    </source>
</evidence>
<comment type="similarity">
    <text evidence="1">Belongs to the LysR transcriptional regulatory family.</text>
</comment>
<reference evidence="6 7" key="1">
    <citation type="submission" date="2019-04" db="EMBL/GenBank/DDBJ databases">
        <title>Phreatobacter aquaticus sp. nov.</title>
        <authorList>
            <person name="Choi A."/>
            <person name="Baek K."/>
        </authorList>
    </citation>
    <scope>NUCLEOTIDE SEQUENCE [LARGE SCALE GENOMIC DNA]</scope>
    <source>
        <strain evidence="6 7">NMCR1094</strain>
    </source>
</reference>
<dbReference type="GO" id="GO:0003700">
    <property type="term" value="F:DNA-binding transcription factor activity"/>
    <property type="evidence" value="ECO:0007669"/>
    <property type="project" value="InterPro"/>
</dbReference>
<evidence type="ECO:0000259" key="5">
    <source>
        <dbReference type="PROSITE" id="PS50931"/>
    </source>
</evidence>
<gene>
    <name evidence="6" type="ORF">E8L99_14020</name>
</gene>
<dbReference type="Gene3D" id="3.40.190.10">
    <property type="entry name" value="Periplasmic binding protein-like II"/>
    <property type="match status" value="2"/>
</dbReference>
<evidence type="ECO:0000256" key="1">
    <source>
        <dbReference type="ARBA" id="ARBA00009437"/>
    </source>
</evidence>
<evidence type="ECO:0000313" key="7">
    <source>
        <dbReference type="Proteomes" id="UP000298588"/>
    </source>
</evidence>
<dbReference type="OrthoDB" id="528082at2"/>
<dbReference type="Gene3D" id="1.10.10.10">
    <property type="entry name" value="Winged helix-like DNA-binding domain superfamily/Winged helix DNA-binding domain"/>
    <property type="match status" value="1"/>
</dbReference>
<dbReference type="EMBL" id="CP039865">
    <property type="protein sequence ID" value="QCK86791.1"/>
    <property type="molecule type" value="Genomic_DNA"/>
</dbReference>
<evidence type="ECO:0000256" key="4">
    <source>
        <dbReference type="ARBA" id="ARBA00023163"/>
    </source>
</evidence>
<protein>
    <submittedName>
        <fullName evidence="6">LysR family transcriptional regulator</fullName>
    </submittedName>
</protein>
<keyword evidence="7" id="KW-1185">Reference proteome</keyword>
<dbReference type="PANTHER" id="PTHR30126">
    <property type="entry name" value="HTH-TYPE TRANSCRIPTIONAL REGULATOR"/>
    <property type="match status" value="1"/>
</dbReference>
<dbReference type="AlphaFoldDB" id="A0A4D7QJH3"/>
<accession>A0A4D7QJH3</accession>
<proteinExistence type="inferred from homology"/>
<dbReference type="RefSeq" id="WP_137100122.1">
    <property type="nucleotide sequence ID" value="NZ_CP039865.1"/>
</dbReference>
<dbReference type="PANTHER" id="PTHR30126:SF2">
    <property type="entry name" value="HTH-TYPE TRANSCRIPTIONAL REGULATOR YJIE"/>
    <property type="match status" value="1"/>
</dbReference>
<keyword evidence="4" id="KW-0804">Transcription</keyword>
<keyword evidence="2" id="KW-0805">Transcription regulation</keyword>
<dbReference type="Proteomes" id="UP000298588">
    <property type="component" value="Chromosome"/>
</dbReference>
<organism evidence="6 7">
    <name type="scientific">Phreatobacter aquaticus</name>
    <dbReference type="NCBI Taxonomy" id="2570229"/>
    <lineage>
        <taxon>Bacteria</taxon>
        <taxon>Pseudomonadati</taxon>
        <taxon>Pseudomonadota</taxon>
        <taxon>Alphaproteobacteria</taxon>
        <taxon>Hyphomicrobiales</taxon>
        <taxon>Phreatobacteraceae</taxon>
        <taxon>Phreatobacter</taxon>
    </lineage>
</organism>
<keyword evidence="3" id="KW-0238">DNA-binding</keyword>
<name>A0A4D7QJH3_9HYPH</name>
<evidence type="ECO:0000313" key="6">
    <source>
        <dbReference type="EMBL" id="QCK86791.1"/>
    </source>
</evidence>
<evidence type="ECO:0000256" key="2">
    <source>
        <dbReference type="ARBA" id="ARBA00023015"/>
    </source>
</evidence>
<dbReference type="Pfam" id="PF00126">
    <property type="entry name" value="HTH_1"/>
    <property type="match status" value="1"/>
</dbReference>
<dbReference type="InterPro" id="IPR036388">
    <property type="entry name" value="WH-like_DNA-bd_sf"/>
</dbReference>
<dbReference type="InterPro" id="IPR005119">
    <property type="entry name" value="LysR_subst-bd"/>
</dbReference>
<dbReference type="SUPFAM" id="SSF53850">
    <property type="entry name" value="Periplasmic binding protein-like II"/>
    <property type="match status" value="1"/>
</dbReference>